<dbReference type="InterPro" id="IPR013655">
    <property type="entry name" value="PAS_fold_3"/>
</dbReference>
<evidence type="ECO:0000256" key="11">
    <source>
        <dbReference type="ARBA" id="ARBA00023012"/>
    </source>
</evidence>
<dbReference type="RefSeq" id="WP_013324044.1">
    <property type="nucleotide sequence ID" value="NC_014501.1"/>
</dbReference>
<evidence type="ECO:0000256" key="8">
    <source>
        <dbReference type="ARBA" id="ARBA00022741"/>
    </source>
</evidence>
<keyword evidence="7" id="KW-0808">Transferase</keyword>
<dbReference type="InterPro" id="IPR000700">
    <property type="entry name" value="PAS-assoc_C"/>
</dbReference>
<evidence type="ECO:0000259" key="21">
    <source>
        <dbReference type="PROSITE" id="PS51371"/>
    </source>
</evidence>
<evidence type="ECO:0000256" key="4">
    <source>
        <dbReference type="ARBA" id="ARBA00012438"/>
    </source>
</evidence>
<dbReference type="InterPro" id="IPR036097">
    <property type="entry name" value="HisK_dim/P_sf"/>
</dbReference>
<dbReference type="NCBIfam" id="TIGR00229">
    <property type="entry name" value="sensory_box"/>
    <property type="match status" value="3"/>
</dbReference>
<evidence type="ECO:0000313" key="22">
    <source>
        <dbReference type="EMBL" id="ADN15976.1"/>
    </source>
</evidence>
<dbReference type="CDD" id="cd00130">
    <property type="entry name" value="PAS"/>
    <property type="match status" value="3"/>
</dbReference>
<feature type="domain" description="Phytochrome chromophore attachment site" evidence="16">
    <location>
        <begin position="927"/>
        <end position="1078"/>
    </location>
</feature>
<evidence type="ECO:0000256" key="6">
    <source>
        <dbReference type="ARBA" id="ARBA00022553"/>
    </source>
</evidence>
<keyword evidence="10" id="KW-0067">ATP-binding</keyword>
<dbReference type="SUPFAM" id="SSF54631">
    <property type="entry name" value="CBS-domain pair"/>
    <property type="match status" value="1"/>
</dbReference>
<dbReference type="PROSITE" id="PS50109">
    <property type="entry name" value="HIS_KIN"/>
    <property type="match status" value="1"/>
</dbReference>
<dbReference type="SMART" id="SM00086">
    <property type="entry name" value="PAC"/>
    <property type="match status" value="3"/>
</dbReference>
<dbReference type="SUPFAM" id="SSF55781">
    <property type="entry name" value="GAF domain-like"/>
    <property type="match status" value="3"/>
</dbReference>
<gene>
    <name evidence="22" type="ordered locus">Cyan7822_4053</name>
</gene>
<feature type="domain" description="PAC" evidence="20">
    <location>
        <begin position="253"/>
        <end position="305"/>
    </location>
</feature>
<feature type="domain" description="PAS" evidence="19">
    <location>
        <begin position="299"/>
        <end position="371"/>
    </location>
</feature>
<dbReference type="InterPro" id="IPR035965">
    <property type="entry name" value="PAS-like_dom_sf"/>
</dbReference>
<dbReference type="SUPFAM" id="SSF55874">
    <property type="entry name" value="ATPase domain of HSP90 chaperone/DNA topoisomerase II/histidine kinase"/>
    <property type="match status" value="1"/>
</dbReference>
<dbReference type="Proteomes" id="UP000008206">
    <property type="component" value="Chromosome"/>
</dbReference>
<dbReference type="EMBL" id="CP002198">
    <property type="protein sequence ID" value="ADN15976.1"/>
    <property type="molecule type" value="Genomic_DNA"/>
</dbReference>
<feature type="domain" description="CBS" evidence="21">
    <location>
        <begin position="12"/>
        <end position="72"/>
    </location>
</feature>
<dbReference type="FunFam" id="1.10.287.130:FF:000145">
    <property type="entry name" value="Sensory transduction histidine kinase"/>
    <property type="match status" value="1"/>
</dbReference>
<dbReference type="InterPro" id="IPR003594">
    <property type="entry name" value="HATPase_dom"/>
</dbReference>
<feature type="domain" description="PAC" evidence="20">
    <location>
        <begin position="679"/>
        <end position="732"/>
    </location>
</feature>
<evidence type="ECO:0000256" key="14">
    <source>
        <dbReference type="PROSITE-ProRule" id="PRU00703"/>
    </source>
</evidence>
<dbReference type="eggNOG" id="COG2203">
    <property type="taxonomic scope" value="Bacteria"/>
</dbReference>
<dbReference type="InterPro" id="IPR003661">
    <property type="entry name" value="HisK_dim/P_dom"/>
</dbReference>
<dbReference type="SMART" id="SM00091">
    <property type="entry name" value="PAS"/>
    <property type="match status" value="3"/>
</dbReference>
<evidence type="ECO:0000256" key="2">
    <source>
        <dbReference type="ARBA" id="ARBA00004236"/>
    </source>
</evidence>
<feature type="domain" description="Phytochrome chromophore attachment site" evidence="16">
    <location>
        <begin position="752"/>
        <end position="891"/>
    </location>
</feature>
<evidence type="ECO:0000256" key="12">
    <source>
        <dbReference type="ARBA" id="ARBA00023136"/>
    </source>
</evidence>
<dbReference type="eggNOG" id="COG2205">
    <property type="taxonomic scope" value="Bacteria"/>
</dbReference>
<evidence type="ECO:0000259" key="20">
    <source>
        <dbReference type="PROSITE" id="PS50113"/>
    </source>
</evidence>
<dbReference type="Pfam" id="PF01590">
    <property type="entry name" value="GAF"/>
    <property type="match status" value="3"/>
</dbReference>
<protein>
    <recommendedName>
        <fullName evidence="4">histidine kinase</fullName>
        <ecNumber evidence="4">2.7.13.3</ecNumber>
    </recommendedName>
</protein>
<dbReference type="PROSITE" id="PS51371">
    <property type="entry name" value="CBS"/>
    <property type="match status" value="2"/>
</dbReference>
<dbReference type="PANTHER" id="PTHR43047:SF63">
    <property type="entry name" value="HISTIDINE KINASE"/>
    <property type="match status" value="1"/>
</dbReference>
<name>E0U6T9_GLOV7</name>
<evidence type="ECO:0000259" key="19">
    <source>
        <dbReference type="PROSITE" id="PS50112"/>
    </source>
</evidence>
<dbReference type="PROSITE" id="PS50110">
    <property type="entry name" value="RESPONSE_REGULATORY"/>
    <property type="match status" value="1"/>
</dbReference>
<dbReference type="SMART" id="SM00116">
    <property type="entry name" value="CBS"/>
    <property type="match status" value="2"/>
</dbReference>
<dbReference type="EC" id="2.7.13.3" evidence="4"/>
<keyword evidence="15" id="KW-0175">Coiled coil</keyword>
<feature type="domain" description="CBS" evidence="21">
    <location>
        <begin position="81"/>
        <end position="141"/>
    </location>
</feature>
<keyword evidence="14" id="KW-0129">CBS domain</keyword>
<comment type="similarity">
    <text evidence="3">In the N-terminal section; belongs to the phytochrome family.</text>
</comment>
<dbReference type="PROSITE" id="PS50112">
    <property type="entry name" value="PAS"/>
    <property type="match status" value="3"/>
</dbReference>
<dbReference type="OrthoDB" id="415806at2"/>
<dbReference type="Pfam" id="PF02518">
    <property type="entry name" value="HATPase_c"/>
    <property type="match status" value="1"/>
</dbReference>
<feature type="modified residue" description="4-aspartylphosphate" evidence="13">
    <location>
        <position position="1418"/>
    </location>
</feature>
<feature type="coiled-coil region" evidence="15">
    <location>
        <begin position="1089"/>
        <end position="1119"/>
    </location>
</feature>
<dbReference type="InterPro" id="IPR001610">
    <property type="entry name" value="PAC"/>
</dbReference>
<dbReference type="InterPro" id="IPR005467">
    <property type="entry name" value="His_kinase_dom"/>
</dbReference>
<dbReference type="Pfam" id="PF08447">
    <property type="entry name" value="PAS_3"/>
    <property type="match status" value="3"/>
</dbReference>
<dbReference type="GO" id="GO:0000155">
    <property type="term" value="F:phosphorelay sensor kinase activity"/>
    <property type="evidence" value="ECO:0007669"/>
    <property type="project" value="InterPro"/>
</dbReference>
<dbReference type="STRING" id="497965.Cyan7822_4053"/>
<reference evidence="23" key="1">
    <citation type="journal article" date="2011" name="MBio">
        <title>Novel metabolic attributes of the genus Cyanothece, comprising a group of unicellular nitrogen-fixing Cyanobacteria.</title>
        <authorList>
            <person name="Bandyopadhyay A."/>
            <person name="Elvitigala T."/>
            <person name="Welsh E."/>
            <person name="Stockel J."/>
            <person name="Liberton M."/>
            <person name="Min H."/>
            <person name="Sherman L.A."/>
            <person name="Pakrasi H.B."/>
        </authorList>
    </citation>
    <scope>NUCLEOTIDE SEQUENCE [LARGE SCALE GENOMIC DNA]</scope>
    <source>
        <strain evidence="23">PCC 7822</strain>
    </source>
</reference>
<dbReference type="SUPFAM" id="SSF52172">
    <property type="entry name" value="CheY-like"/>
    <property type="match status" value="1"/>
</dbReference>
<dbReference type="SMART" id="SM00065">
    <property type="entry name" value="GAF"/>
    <property type="match status" value="3"/>
</dbReference>
<dbReference type="SMART" id="SM00387">
    <property type="entry name" value="HATPase_c"/>
    <property type="match status" value="1"/>
</dbReference>
<dbReference type="KEGG" id="cyj:Cyan7822_4053"/>
<dbReference type="Gene3D" id="3.40.50.2300">
    <property type="match status" value="1"/>
</dbReference>
<comment type="catalytic activity">
    <reaction evidence="1">
        <text>ATP + protein L-histidine = ADP + protein N-phospho-L-histidine.</text>
        <dbReference type="EC" id="2.7.13.3"/>
    </reaction>
</comment>
<evidence type="ECO:0000256" key="1">
    <source>
        <dbReference type="ARBA" id="ARBA00000085"/>
    </source>
</evidence>
<dbReference type="InterPro" id="IPR011006">
    <property type="entry name" value="CheY-like_superfamily"/>
</dbReference>
<dbReference type="InterPro" id="IPR029016">
    <property type="entry name" value="GAF-like_dom_sf"/>
</dbReference>
<feature type="domain" description="PAC" evidence="20">
    <location>
        <begin position="374"/>
        <end position="426"/>
    </location>
</feature>
<dbReference type="Pfam" id="PF00571">
    <property type="entry name" value="CBS"/>
    <property type="match status" value="2"/>
</dbReference>
<dbReference type="PANTHER" id="PTHR43047">
    <property type="entry name" value="TWO-COMPONENT HISTIDINE PROTEIN KINASE"/>
    <property type="match status" value="1"/>
</dbReference>
<keyword evidence="8" id="KW-0547">Nucleotide-binding</keyword>
<accession>E0U6T9</accession>
<evidence type="ECO:0000256" key="7">
    <source>
        <dbReference type="ARBA" id="ARBA00022679"/>
    </source>
</evidence>
<dbReference type="Gene3D" id="3.10.580.10">
    <property type="entry name" value="CBS-domain"/>
    <property type="match status" value="1"/>
</dbReference>
<keyword evidence="9 22" id="KW-0418">Kinase</keyword>
<sequence>MIIPFPQLTPAIVRNPLVLSPDTKVLEAITSLINQRSQPVKSNCAVVVENGQIVGIVTKGDILVALAQSQTLDFLTISQVMSSPVVMLRESEFTGLESAINLFQTHSIDHLPIIDSENHLVGLLTSDSLSAVIQSYIMKDQKIAEKKTTLQLENSFQAAILDEINHISSPKQEQRKLQESELNYTSLAEIAPIGIFRTDTQGYCVYVNPRWCEIAGLTSEEAKGKGWEQVLHPDDDDEVSAQWYRSVEENRLFQLEYRFKRPNGEIRYVYGQSVALRDINQQIIGYLGTITDITEQKKTEYRLKEALRLAKLGNWELDVQNNIGYWSEEVFHIFGREPQPFSPSFDGFLELVHPDDRSKVVASYTQHLEKRIPHEVVHRVPMPDGRIKVVVERCETAYDAEGKPIHSLGTVQDITEYYKQETILKKLLAGTSNTLTQEFFSALVRHIAEALEVSYVIIAELIDERLHTFAFWGDEQLQKNIDVAICQTPCEYVIKDGFFYCSHSIQEQFPQNTHLAQMQAESYLGIVLTDKNSHPIGILCVLDVKPMDRETAEMIQQILQIFAGRASAELERKRSDEALQQLKATLEAQVEERTQQLQESQRFIQQITDQSPSILYLYDLQEQRNIYINQEVSRILGYSPTEIQEMGNLIISRLIHPQDLSRFNRYLEQLKQAQDHEILGVEYRFQDIKGQWRWFSGRDAVFSRDSQGRVKQVIGVAQDITERKQAEQTLYLQAQQEKLLREINQRIRQSLDLQTIFDTACQEILLLLQVDRVGIFRFDPESHYDDGEFIAEAMVAGLPSAIAIHVHDHCFGEKFSSLYAQGKFLAVDDINNSELMDCHREILSQFQIKAHLVLPLLCEEQLWGLLCVHQCYDTRHWKEAEIKLLQQITHQLTIAIQQASLYEQIRQKLRQQQAIAAIVQQVRQSLNIEEILNTITQDVRALFDCDRVIIFRLYSDGGSRIIEESVSTEFLPLKYCHWDDETWSQDILNLYWQGQPRIVPDVMNDIYTECLHEYSREGQIQSKIVAPILLDLKEKENHRWVASTNSHKLWGILVVHACREKRVWQNSEAQLLQQIANQLAIAIQQASLFEQLQVEIEDKQQKNAELDRATRLKDEFLANMSHELRTPLNAILGMTEGLQDEIFGQINERQRKSLKIIEQAGNHLLELINDILDVSKIESGQLELHCTSTEIIPLCQSSLAFVKQQAVKKRIQLDFNISSNILMLTLDERRIRQVIINLLNNAVKFTPEGGKVGLEVVQIGENTVRFAVKDTGIGIAAENIPKLFQPFMQIDSALNRQYTGTGLGLALVKRLVDLHGGEVSVTSELGVGSCFSVDLPLMESCSTDNFFDFQTPLTPEVEANSVNLKNAPLILLAEDNETNITTISNYLKAKKYKLILAKNGKEAISLAQSQQPDLILMDICLPGINGLEAIQQIRQLPDLKDIPIIAVTALALTGDRERCLEAGANEYLSKPLKLKELVALIQSLLE</sequence>
<dbReference type="eggNOG" id="COG0517">
    <property type="taxonomic scope" value="Bacteria"/>
</dbReference>
<feature type="domain" description="Histidine kinase" evidence="17">
    <location>
        <begin position="1119"/>
        <end position="1339"/>
    </location>
</feature>
<dbReference type="InterPro" id="IPR000014">
    <property type="entry name" value="PAS"/>
</dbReference>
<dbReference type="Gene3D" id="3.30.450.20">
    <property type="entry name" value="PAS domain"/>
    <property type="match status" value="3"/>
</dbReference>
<dbReference type="eggNOG" id="COG2202">
    <property type="taxonomic scope" value="Bacteria"/>
</dbReference>
<evidence type="ECO:0000259" key="16">
    <source>
        <dbReference type="PROSITE" id="PS50046"/>
    </source>
</evidence>
<dbReference type="GO" id="GO:0009927">
    <property type="term" value="F:histidine phosphotransfer kinase activity"/>
    <property type="evidence" value="ECO:0007669"/>
    <property type="project" value="TreeGrafter"/>
</dbReference>
<dbReference type="Pfam" id="PF00072">
    <property type="entry name" value="Response_reg"/>
    <property type="match status" value="1"/>
</dbReference>
<feature type="domain" description="PAS" evidence="19">
    <location>
        <begin position="180"/>
        <end position="250"/>
    </location>
</feature>
<dbReference type="Pfam" id="PF00512">
    <property type="entry name" value="HisKA"/>
    <property type="match status" value="1"/>
</dbReference>
<dbReference type="PROSITE" id="PS50113">
    <property type="entry name" value="PAC"/>
    <property type="match status" value="3"/>
</dbReference>
<comment type="subcellular location">
    <subcellularLocation>
        <location evidence="2">Cell membrane</location>
    </subcellularLocation>
</comment>
<evidence type="ECO:0000256" key="15">
    <source>
        <dbReference type="SAM" id="Coils"/>
    </source>
</evidence>
<dbReference type="GO" id="GO:0005524">
    <property type="term" value="F:ATP binding"/>
    <property type="evidence" value="ECO:0007669"/>
    <property type="project" value="UniProtKB-KW"/>
</dbReference>
<dbReference type="PROSITE" id="PS50046">
    <property type="entry name" value="PHYTOCHROME_2"/>
    <property type="match status" value="2"/>
</dbReference>
<evidence type="ECO:0000256" key="13">
    <source>
        <dbReference type="PROSITE-ProRule" id="PRU00169"/>
    </source>
</evidence>
<dbReference type="HOGENOM" id="CLU_004049_0_0_3"/>
<dbReference type="InterPro" id="IPR004358">
    <property type="entry name" value="Sig_transdc_His_kin-like_C"/>
</dbReference>
<dbReference type="FunFam" id="3.30.565.10:FF:000023">
    <property type="entry name" value="PAS domain-containing sensor histidine kinase"/>
    <property type="match status" value="1"/>
</dbReference>
<evidence type="ECO:0000256" key="3">
    <source>
        <dbReference type="ARBA" id="ARBA00006402"/>
    </source>
</evidence>
<feature type="coiled-coil region" evidence="15">
    <location>
        <begin position="565"/>
        <end position="599"/>
    </location>
</feature>
<dbReference type="GO" id="GO:0005886">
    <property type="term" value="C:plasma membrane"/>
    <property type="evidence" value="ECO:0007669"/>
    <property type="project" value="UniProtKB-SubCell"/>
</dbReference>
<dbReference type="Gene3D" id="1.10.287.130">
    <property type="match status" value="1"/>
</dbReference>
<dbReference type="InterPro" id="IPR001789">
    <property type="entry name" value="Sig_transdc_resp-reg_receiver"/>
</dbReference>
<organism evidence="22 23">
    <name type="scientific">Gloeothece verrucosa (strain PCC 7822)</name>
    <name type="common">Cyanothece sp. (strain PCC 7822)</name>
    <dbReference type="NCBI Taxonomy" id="497965"/>
    <lineage>
        <taxon>Bacteria</taxon>
        <taxon>Bacillati</taxon>
        <taxon>Cyanobacteriota</taxon>
        <taxon>Cyanophyceae</taxon>
        <taxon>Oscillatoriophycideae</taxon>
        <taxon>Chroococcales</taxon>
        <taxon>Aphanothecaceae</taxon>
        <taxon>Gloeothece</taxon>
        <taxon>Gloeothece verrucosa</taxon>
    </lineage>
</organism>
<dbReference type="SMART" id="SM00388">
    <property type="entry name" value="HisKA"/>
    <property type="match status" value="1"/>
</dbReference>
<keyword evidence="11" id="KW-0902">Two-component regulatory system</keyword>
<dbReference type="PRINTS" id="PR00344">
    <property type="entry name" value="BCTRLSENSOR"/>
</dbReference>
<dbReference type="SMART" id="SM00448">
    <property type="entry name" value="REC"/>
    <property type="match status" value="1"/>
</dbReference>
<dbReference type="Gene3D" id="3.30.565.10">
    <property type="entry name" value="Histidine kinase-like ATPase, C-terminal domain"/>
    <property type="match status" value="1"/>
</dbReference>
<dbReference type="SUPFAM" id="SSF47384">
    <property type="entry name" value="Homodimeric domain of signal transducing histidine kinase"/>
    <property type="match status" value="1"/>
</dbReference>
<evidence type="ECO:0000256" key="9">
    <source>
        <dbReference type="ARBA" id="ARBA00022777"/>
    </source>
</evidence>
<evidence type="ECO:0000256" key="5">
    <source>
        <dbReference type="ARBA" id="ARBA00022475"/>
    </source>
</evidence>
<dbReference type="InterPro" id="IPR003018">
    <property type="entry name" value="GAF"/>
</dbReference>
<dbReference type="SUPFAM" id="SSF55785">
    <property type="entry name" value="PYP-like sensor domain (PAS domain)"/>
    <property type="match status" value="3"/>
</dbReference>
<keyword evidence="5" id="KW-1003">Cell membrane</keyword>
<dbReference type="InterPro" id="IPR036890">
    <property type="entry name" value="HATPase_C_sf"/>
</dbReference>
<dbReference type="eggNOG" id="COG0745">
    <property type="taxonomic scope" value="Bacteria"/>
</dbReference>
<dbReference type="CDD" id="cd16922">
    <property type="entry name" value="HATPase_EvgS-ArcB-TorS-like"/>
    <property type="match status" value="1"/>
</dbReference>
<keyword evidence="23" id="KW-1185">Reference proteome</keyword>
<keyword evidence="12" id="KW-0472">Membrane</keyword>
<dbReference type="InterPro" id="IPR000644">
    <property type="entry name" value="CBS_dom"/>
</dbReference>
<feature type="domain" description="Response regulatory" evidence="18">
    <location>
        <begin position="1369"/>
        <end position="1485"/>
    </location>
</feature>
<evidence type="ECO:0000259" key="17">
    <source>
        <dbReference type="PROSITE" id="PS50109"/>
    </source>
</evidence>
<dbReference type="Gene3D" id="3.30.450.40">
    <property type="match status" value="3"/>
</dbReference>
<dbReference type="FunFam" id="3.30.450.20:FF:000099">
    <property type="entry name" value="Sensory box sensor histidine kinase"/>
    <property type="match status" value="1"/>
</dbReference>
<evidence type="ECO:0000259" key="18">
    <source>
        <dbReference type="PROSITE" id="PS50110"/>
    </source>
</evidence>
<feature type="domain" description="PAS" evidence="19">
    <location>
        <begin position="600"/>
        <end position="674"/>
    </location>
</feature>
<keyword evidence="6 13" id="KW-0597">Phosphoprotein</keyword>
<dbReference type="InterPro" id="IPR016132">
    <property type="entry name" value="Phyto_chromo_attachment"/>
</dbReference>
<dbReference type="Gene3D" id="2.10.70.100">
    <property type="match status" value="1"/>
</dbReference>
<evidence type="ECO:0000256" key="10">
    <source>
        <dbReference type="ARBA" id="ARBA00022840"/>
    </source>
</evidence>
<proteinExistence type="inferred from homology"/>
<evidence type="ECO:0000313" key="23">
    <source>
        <dbReference type="Proteomes" id="UP000008206"/>
    </source>
</evidence>
<dbReference type="CDD" id="cd00082">
    <property type="entry name" value="HisKA"/>
    <property type="match status" value="1"/>
</dbReference>
<dbReference type="InterPro" id="IPR046342">
    <property type="entry name" value="CBS_dom_sf"/>
</dbReference>